<organism evidence="3 4">
    <name type="scientific">Synchytrium endobioticum</name>
    <dbReference type="NCBI Taxonomy" id="286115"/>
    <lineage>
        <taxon>Eukaryota</taxon>
        <taxon>Fungi</taxon>
        <taxon>Fungi incertae sedis</taxon>
        <taxon>Chytridiomycota</taxon>
        <taxon>Chytridiomycota incertae sedis</taxon>
        <taxon>Chytridiomycetes</taxon>
        <taxon>Synchytriales</taxon>
        <taxon>Synchytriaceae</taxon>
        <taxon>Synchytrium</taxon>
    </lineage>
</organism>
<name>A0A507CAQ7_9FUNG</name>
<feature type="region of interest" description="Disordered" evidence="1">
    <location>
        <begin position="93"/>
        <end position="114"/>
    </location>
</feature>
<feature type="chain" id="PRO_5021475672" evidence="2">
    <location>
        <begin position="19"/>
        <end position="149"/>
    </location>
</feature>
<feature type="compositionally biased region" description="Low complexity" evidence="1">
    <location>
        <begin position="93"/>
        <end position="107"/>
    </location>
</feature>
<reference evidence="3 4" key="1">
    <citation type="journal article" date="2019" name="Sci. Rep.">
        <title>Comparative genomics of chytrid fungi reveal insights into the obligate biotrophic and pathogenic lifestyle of Synchytrium endobioticum.</title>
        <authorList>
            <person name="van de Vossenberg B.T.L.H."/>
            <person name="Warris S."/>
            <person name="Nguyen H.D.T."/>
            <person name="van Gent-Pelzer M.P.E."/>
            <person name="Joly D.L."/>
            <person name="van de Geest H.C."/>
            <person name="Bonants P.J.M."/>
            <person name="Smith D.S."/>
            <person name="Levesque C.A."/>
            <person name="van der Lee T.A.J."/>
        </authorList>
    </citation>
    <scope>NUCLEOTIDE SEQUENCE [LARGE SCALE GENOMIC DNA]</scope>
    <source>
        <strain evidence="3 4">LEV6574</strain>
    </source>
</reference>
<keyword evidence="2" id="KW-0732">Signal</keyword>
<accession>A0A507CAQ7</accession>
<dbReference type="AlphaFoldDB" id="A0A507CAQ7"/>
<dbReference type="Proteomes" id="UP000320475">
    <property type="component" value="Unassembled WGS sequence"/>
</dbReference>
<evidence type="ECO:0000256" key="2">
    <source>
        <dbReference type="SAM" id="SignalP"/>
    </source>
</evidence>
<evidence type="ECO:0000313" key="3">
    <source>
        <dbReference type="EMBL" id="TPX34603.1"/>
    </source>
</evidence>
<evidence type="ECO:0000313" key="4">
    <source>
        <dbReference type="Proteomes" id="UP000320475"/>
    </source>
</evidence>
<dbReference type="EMBL" id="QEAM01000817">
    <property type="protein sequence ID" value="TPX34603.1"/>
    <property type="molecule type" value="Genomic_DNA"/>
</dbReference>
<comment type="caution">
    <text evidence="3">The sequence shown here is derived from an EMBL/GenBank/DDBJ whole genome shotgun (WGS) entry which is preliminary data.</text>
</comment>
<proteinExistence type="predicted"/>
<gene>
    <name evidence="3" type="ORF">SeLEV6574_g08275</name>
</gene>
<protein>
    <submittedName>
        <fullName evidence="3">Uncharacterized protein</fullName>
    </submittedName>
</protein>
<evidence type="ECO:0000256" key="1">
    <source>
        <dbReference type="SAM" id="MobiDB-lite"/>
    </source>
</evidence>
<feature type="signal peptide" evidence="2">
    <location>
        <begin position="1"/>
        <end position="18"/>
    </location>
</feature>
<sequence>MYNFKASFLLAMFGLTLAQDSMHACIQARDVAACLDQEFRGTPMPTSYAATNTKPATLQMATMTTVSLPLPSNVVALYRREAATVQRPATITGQATHTQTTQATQRAGEPYSAPNTNMAAARAGTIKSSHTHLSLLIMMVVFLSALILC</sequence>